<name>A0ABS8V0J8_DATST</name>
<accession>A0ABS8V0J8</accession>
<reference evidence="1 2" key="1">
    <citation type="journal article" date="2021" name="BMC Genomics">
        <title>Datura genome reveals duplications of psychoactive alkaloid biosynthetic genes and high mutation rate following tissue culture.</title>
        <authorList>
            <person name="Rajewski A."/>
            <person name="Carter-House D."/>
            <person name="Stajich J."/>
            <person name="Litt A."/>
        </authorList>
    </citation>
    <scope>NUCLEOTIDE SEQUENCE [LARGE SCALE GENOMIC DNA]</scope>
    <source>
        <strain evidence="1">AR-01</strain>
    </source>
</reference>
<keyword evidence="2" id="KW-1185">Reference proteome</keyword>
<comment type="caution">
    <text evidence="1">The sequence shown here is derived from an EMBL/GenBank/DDBJ whole genome shotgun (WGS) entry which is preliminary data.</text>
</comment>
<dbReference type="Proteomes" id="UP000823775">
    <property type="component" value="Unassembled WGS sequence"/>
</dbReference>
<organism evidence="1 2">
    <name type="scientific">Datura stramonium</name>
    <name type="common">Jimsonweed</name>
    <name type="synonym">Common thornapple</name>
    <dbReference type="NCBI Taxonomy" id="4076"/>
    <lineage>
        <taxon>Eukaryota</taxon>
        <taxon>Viridiplantae</taxon>
        <taxon>Streptophyta</taxon>
        <taxon>Embryophyta</taxon>
        <taxon>Tracheophyta</taxon>
        <taxon>Spermatophyta</taxon>
        <taxon>Magnoliopsida</taxon>
        <taxon>eudicotyledons</taxon>
        <taxon>Gunneridae</taxon>
        <taxon>Pentapetalae</taxon>
        <taxon>asterids</taxon>
        <taxon>lamiids</taxon>
        <taxon>Solanales</taxon>
        <taxon>Solanaceae</taxon>
        <taxon>Solanoideae</taxon>
        <taxon>Datureae</taxon>
        <taxon>Datura</taxon>
    </lineage>
</organism>
<gene>
    <name evidence="1" type="ORF">HAX54_024465</name>
</gene>
<evidence type="ECO:0000313" key="2">
    <source>
        <dbReference type="Proteomes" id="UP000823775"/>
    </source>
</evidence>
<evidence type="ECO:0000313" key="1">
    <source>
        <dbReference type="EMBL" id="MCD9639744.1"/>
    </source>
</evidence>
<dbReference type="EMBL" id="JACEIK010002982">
    <property type="protein sequence ID" value="MCD9639744.1"/>
    <property type="molecule type" value="Genomic_DNA"/>
</dbReference>
<proteinExistence type="predicted"/>
<sequence length="293" mass="33623">MRSFNSSFKLFLTPIQLNILLQRPFGDFMLVNIPKRPGIHFPTESTGGANNIGLNSANVVFSSADEDNMRKKRKRPVALIVCNTVDRSITLHENIFECGNYDPILSREDNFDAILVDDVVDNILHMSEVEKDFNFEYTHSASKGNESLSFILAAVDLSGEISIERNYENTLIVDHLVMKEYCLLLLRNLQINFDARVNWEKEFCVDESVRRRGVSLNGDMEGYPKIFVDVVKCSERNECEEENLKVASSLVGDTFVVALKSKWRQRKNKSSKNDFELDLRISSLKTRKQRKKK</sequence>
<protein>
    <submittedName>
        <fullName evidence="1">Uncharacterized protein</fullName>
    </submittedName>
</protein>